<feature type="domain" description="HTH merR-type" evidence="4">
    <location>
        <begin position="1"/>
        <end position="68"/>
    </location>
</feature>
<evidence type="ECO:0000256" key="1">
    <source>
        <dbReference type="ARBA" id="ARBA00023015"/>
    </source>
</evidence>
<dbReference type="AlphaFoldDB" id="A0A4P7D264"/>
<evidence type="ECO:0000256" key="3">
    <source>
        <dbReference type="ARBA" id="ARBA00023163"/>
    </source>
</evidence>
<evidence type="ECO:0000259" key="4">
    <source>
        <dbReference type="PROSITE" id="PS50937"/>
    </source>
</evidence>
<evidence type="ECO:0000313" key="5">
    <source>
        <dbReference type="EMBL" id="QBR00524.1"/>
    </source>
</evidence>
<dbReference type="Gene3D" id="1.10.1660.10">
    <property type="match status" value="1"/>
</dbReference>
<dbReference type="Pfam" id="PF13411">
    <property type="entry name" value="MerR_1"/>
    <property type="match status" value="1"/>
</dbReference>
<organism evidence="5 6">
    <name type="scientific">Paraburkholderia pallida</name>
    <dbReference type="NCBI Taxonomy" id="2547399"/>
    <lineage>
        <taxon>Bacteria</taxon>
        <taxon>Pseudomonadati</taxon>
        <taxon>Pseudomonadota</taxon>
        <taxon>Betaproteobacteria</taxon>
        <taxon>Burkholderiales</taxon>
        <taxon>Burkholderiaceae</taxon>
        <taxon>Paraburkholderia</taxon>
    </lineage>
</organism>
<dbReference type="GO" id="GO:0003700">
    <property type="term" value="F:DNA-binding transcription factor activity"/>
    <property type="evidence" value="ECO:0007669"/>
    <property type="project" value="InterPro"/>
</dbReference>
<dbReference type="OrthoDB" id="5297305at2"/>
<evidence type="ECO:0000256" key="2">
    <source>
        <dbReference type="ARBA" id="ARBA00023125"/>
    </source>
</evidence>
<dbReference type="Proteomes" id="UP000295727">
    <property type="component" value="Chromosome 2"/>
</dbReference>
<accession>A0A4P7D264</accession>
<dbReference type="InterPro" id="IPR000551">
    <property type="entry name" value="MerR-type_HTH_dom"/>
</dbReference>
<dbReference type="PROSITE" id="PS00552">
    <property type="entry name" value="HTH_MERR_1"/>
    <property type="match status" value="1"/>
</dbReference>
<dbReference type="EMBL" id="CP038149">
    <property type="protein sequence ID" value="QBR00524.1"/>
    <property type="molecule type" value="Genomic_DNA"/>
</dbReference>
<keyword evidence="2" id="KW-0238">DNA-binding</keyword>
<protein>
    <submittedName>
        <fullName evidence="5">MerR family transcriptional regulator</fullName>
    </submittedName>
</protein>
<dbReference type="PRINTS" id="PR00040">
    <property type="entry name" value="HTHMERR"/>
</dbReference>
<name>A0A4P7D264_9BURK</name>
<dbReference type="PANTHER" id="PTHR30204">
    <property type="entry name" value="REDOX-CYCLING DRUG-SENSING TRANSCRIPTIONAL ACTIVATOR SOXR"/>
    <property type="match status" value="1"/>
</dbReference>
<sequence>MLIGELAERSGLSRDTLRFYEKEGLIEGRRQANGYRDFAPETVIWLQYVRMSQALGFSLSEIREHGASIRAAANPELELSKLLSAKLKVVDSRIAELEALRQEIASRIGQACPLRA</sequence>
<dbReference type="SUPFAM" id="SSF46955">
    <property type="entry name" value="Putative DNA-binding domain"/>
    <property type="match status" value="1"/>
</dbReference>
<dbReference type="PANTHER" id="PTHR30204:SF94">
    <property type="entry name" value="HEAVY METAL-DEPENDENT TRANSCRIPTIONAL REGULATOR HI_0293-RELATED"/>
    <property type="match status" value="1"/>
</dbReference>
<proteinExistence type="predicted"/>
<evidence type="ECO:0000313" key="6">
    <source>
        <dbReference type="Proteomes" id="UP000295727"/>
    </source>
</evidence>
<dbReference type="PROSITE" id="PS50937">
    <property type="entry name" value="HTH_MERR_2"/>
    <property type="match status" value="1"/>
</dbReference>
<keyword evidence="6" id="KW-1185">Reference proteome</keyword>
<dbReference type="InterPro" id="IPR047057">
    <property type="entry name" value="MerR_fam"/>
</dbReference>
<dbReference type="RefSeq" id="WP_134754248.1">
    <property type="nucleotide sequence ID" value="NZ_CP038149.1"/>
</dbReference>
<dbReference type="SMART" id="SM00422">
    <property type="entry name" value="HTH_MERR"/>
    <property type="match status" value="1"/>
</dbReference>
<dbReference type="InterPro" id="IPR009061">
    <property type="entry name" value="DNA-bd_dom_put_sf"/>
</dbReference>
<keyword evidence="3" id="KW-0804">Transcription</keyword>
<keyword evidence="1" id="KW-0805">Transcription regulation</keyword>
<gene>
    <name evidence="5" type="ORF">E1956_26180</name>
</gene>
<dbReference type="KEGG" id="ppai:E1956_26180"/>
<dbReference type="GO" id="GO:0003677">
    <property type="term" value="F:DNA binding"/>
    <property type="evidence" value="ECO:0007669"/>
    <property type="project" value="UniProtKB-KW"/>
</dbReference>
<reference evidence="5 6" key="1">
    <citation type="submission" date="2019-03" db="EMBL/GenBank/DDBJ databases">
        <title>Paraburkholderia sp. 7MH5, isolated from subtropical forest soil.</title>
        <authorList>
            <person name="Gao Z.-H."/>
            <person name="Qiu L.-H."/>
        </authorList>
    </citation>
    <scope>NUCLEOTIDE SEQUENCE [LARGE SCALE GENOMIC DNA]</scope>
    <source>
        <strain evidence="5 6">7MH5</strain>
    </source>
</reference>